<dbReference type="AlphaFoldDB" id="A0AAW8J348"/>
<dbReference type="EMBL" id="JAVIDL010000002">
    <property type="protein sequence ID" value="MDQ8934422.1"/>
    <property type="molecule type" value="Genomic_DNA"/>
</dbReference>
<protein>
    <submittedName>
        <fullName evidence="2">DMT family transporter</fullName>
    </submittedName>
</protein>
<keyword evidence="1" id="KW-0472">Membrane</keyword>
<feature type="transmembrane region" description="Helical" evidence="1">
    <location>
        <begin position="33"/>
        <end position="55"/>
    </location>
</feature>
<reference evidence="2" key="1">
    <citation type="submission" date="2023-08" db="EMBL/GenBank/DDBJ databases">
        <title>Emergence of clinically-relevant ST2 carbapenem-resistant Acinetobacter baumannii strains in hospital sewages in Zhejiang, East of China.</title>
        <authorList>
            <person name="Kaichao C."/>
            <person name="Zhang R."/>
        </authorList>
    </citation>
    <scope>NUCLEOTIDE SEQUENCE</scope>
    <source>
        <strain evidence="2">M-RB-37</strain>
    </source>
</reference>
<accession>A0AAW8J348</accession>
<gene>
    <name evidence="2" type="ORF">RFH47_01495</name>
</gene>
<dbReference type="InterPro" id="IPR006750">
    <property type="entry name" value="YdcZ"/>
</dbReference>
<keyword evidence="1" id="KW-0812">Transmembrane</keyword>
<evidence type="ECO:0000256" key="1">
    <source>
        <dbReference type="SAM" id="Phobius"/>
    </source>
</evidence>
<dbReference type="Pfam" id="PF04657">
    <property type="entry name" value="DMT_YdcZ"/>
    <property type="match status" value="1"/>
</dbReference>
<dbReference type="GO" id="GO:0005886">
    <property type="term" value="C:plasma membrane"/>
    <property type="evidence" value="ECO:0007669"/>
    <property type="project" value="TreeGrafter"/>
</dbReference>
<keyword evidence="1" id="KW-1133">Transmembrane helix</keyword>
<dbReference type="PANTHER" id="PTHR34821">
    <property type="entry name" value="INNER MEMBRANE PROTEIN YDCZ"/>
    <property type="match status" value="1"/>
</dbReference>
<evidence type="ECO:0000313" key="3">
    <source>
        <dbReference type="Proteomes" id="UP001243844"/>
    </source>
</evidence>
<sequence length="146" mass="15869">MYIFLIGLIVFAGMGLSIEAGIIGPLGQQVGHLWATFSIFAIGAILSYLLMLFFTPRQMISFTTRPAWELLAGILGPAYVVILTLATPIIGVALTMIGVLAGQIAQSIMIDHFGWFFTSKRPVDRYRIMAMLMMVLAILCLLGAAT</sequence>
<evidence type="ECO:0000313" key="2">
    <source>
        <dbReference type="EMBL" id="MDQ8934422.1"/>
    </source>
</evidence>
<feature type="transmembrane region" description="Helical" evidence="1">
    <location>
        <begin position="128"/>
        <end position="145"/>
    </location>
</feature>
<feature type="transmembrane region" description="Helical" evidence="1">
    <location>
        <begin position="92"/>
        <end position="116"/>
    </location>
</feature>
<feature type="transmembrane region" description="Helical" evidence="1">
    <location>
        <begin position="67"/>
        <end position="86"/>
    </location>
</feature>
<dbReference type="RefSeq" id="WP_308980740.1">
    <property type="nucleotide sequence ID" value="NZ_JAVIDL010000002.1"/>
</dbReference>
<dbReference type="PANTHER" id="PTHR34821:SF2">
    <property type="entry name" value="INNER MEMBRANE PROTEIN YDCZ"/>
    <property type="match status" value="1"/>
</dbReference>
<proteinExistence type="predicted"/>
<comment type="caution">
    <text evidence="2">The sequence shown here is derived from an EMBL/GenBank/DDBJ whole genome shotgun (WGS) entry which is preliminary data.</text>
</comment>
<dbReference type="Proteomes" id="UP001243844">
    <property type="component" value="Unassembled WGS sequence"/>
</dbReference>
<organism evidence="2 3">
    <name type="scientific">Acinetobacter rudis</name>
    <dbReference type="NCBI Taxonomy" id="632955"/>
    <lineage>
        <taxon>Bacteria</taxon>
        <taxon>Pseudomonadati</taxon>
        <taxon>Pseudomonadota</taxon>
        <taxon>Gammaproteobacteria</taxon>
        <taxon>Moraxellales</taxon>
        <taxon>Moraxellaceae</taxon>
        <taxon>Acinetobacter</taxon>
    </lineage>
</organism>
<name>A0AAW8J348_9GAMM</name>